<evidence type="ECO:0000313" key="3">
    <source>
        <dbReference type="Proteomes" id="UP000828390"/>
    </source>
</evidence>
<proteinExistence type="predicted"/>
<feature type="region of interest" description="Disordered" evidence="1">
    <location>
        <begin position="1"/>
        <end position="33"/>
    </location>
</feature>
<protein>
    <submittedName>
        <fullName evidence="2">Uncharacterized protein</fullName>
    </submittedName>
</protein>
<sequence length="58" mass="6551">MPRTSGDLSQSFPSETGRTRLTRQRTRISQRRTSQAMFIRMSLSSSSLLIKGGYGSRK</sequence>
<organism evidence="2 3">
    <name type="scientific">Dreissena polymorpha</name>
    <name type="common">Zebra mussel</name>
    <name type="synonym">Mytilus polymorpha</name>
    <dbReference type="NCBI Taxonomy" id="45954"/>
    <lineage>
        <taxon>Eukaryota</taxon>
        <taxon>Metazoa</taxon>
        <taxon>Spiralia</taxon>
        <taxon>Lophotrochozoa</taxon>
        <taxon>Mollusca</taxon>
        <taxon>Bivalvia</taxon>
        <taxon>Autobranchia</taxon>
        <taxon>Heteroconchia</taxon>
        <taxon>Euheterodonta</taxon>
        <taxon>Imparidentia</taxon>
        <taxon>Neoheterodontei</taxon>
        <taxon>Myida</taxon>
        <taxon>Dreissenoidea</taxon>
        <taxon>Dreissenidae</taxon>
        <taxon>Dreissena</taxon>
    </lineage>
</organism>
<accession>A0A9D4J1R7</accession>
<comment type="caution">
    <text evidence="2">The sequence shown here is derived from an EMBL/GenBank/DDBJ whole genome shotgun (WGS) entry which is preliminary data.</text>
</comment>
<gene>
    <name evidence="2" type="ORF">DPMN_148671</name>
</gene>
<dbReference type="EMBL" id="JAIWYP010000007">
    <property type="protein sequence ID" value="KAH3795125.1"/>
    <property type="molecule type" value="Genomic_DNA"/>
</dbReference>
<evidence type="ECO:0000313" key="2">
    <source>
        <dbReference type="EMBL" id="KAH3795125.1"/>
    </source>
</evidence>
<dbReference type="Proteomes" id="UP000828390">
    <property type="component" value="Unassembled WGS sequence"/>
</dbReference>
<reference evidence="2" key="2">
    <citation type="submission" date="2020-11" db="EMBL/GenBank/DDBJ databases">
        <authorList>
            <person name="McCartney M.A."/>
            <person name="Auch B."/>
            <person name="Kono T."/>
            <person name="Mallez S."/>
            <person name="Becker A."/>
            <person name="Gohl D.M."/>
            <person name="Silverstein K.A.T."/>
            <person name="Koren S."/>
            <person name="Bechman K.B."/>
            <person name="Herman A."/>
            <person name="Abrahante J.E."/>
            <person name="Garbe J."/>
        </authorList>
    </citation>
    <scope>NUCLEOTIDE SEQUENCE</scope>
    <source>
        <strain evidence="2">Duluth1</strain>
        <tissue evidence="2">Whole animal</tissue>
    </source>
</reference>
<evidence type="ECO:0000256" key="1">
    <source>
        <dbReference type="SAM" id="MobiDB-lite"/>
    </source>
</evidence>
<name>A0A9D4J1R7_DREPO</name>
<feature type="compositionally biased region" description="Basic residues" evidence="1">
    <location>
        <begin position="20"/>
        <end position="30"/>
    </location>
</feature>
<feature type="compositionally biased region" description="Polar residues" evidence="1">
    <location>
        <begin position="1"/>
        <end position="14"/>
    </location>
</feature>
<keyword evidence="3" id="KW-1185">Reference proteome</keyword>
<dbReference type="AlphaFoldDB" id="A0A9D4J1R7"/>
<reference evidence="2" key="1">
    <citation type="journal article" date="2019" name="bioRxiv">
        <title>The Genome of the Zebra Mussel, Dreissena polymorpha: A Resource for Invasive Species Research.</title>
        <authorList>
            <person name="McCartney M.A."/>
            <person name="Auch B."/>
            <person name="Kono T."/>
            <person name="Mallez S."/>
            <person name="Zhang Y."/>
            <person name="Obille A."/>
            <person name="Becker A."/>
            <person name="Abrahante J.E."/>
            <person name="Garbe J."/>
            <person name="Badalamenti J.P."/>
            <person name="Herman A."/>
            <person name="Mangelson H."/>
            <person name="Liachko I."/>
            <person name="Sullivan S."/>
            <person name="Sone E.D."/>
            <person name="Koren S."/>
            <person name="Silverstein K.A.T."/>
            <person name="Beckman K.B."/>
            <person name="Gohl D.M."/>
        </authorList>
    </citation>
    <scope>NUCLEOTIDE SEQUENCE</scope>
    <source>
        <strain evidence="2">Duluth1</strain>
        <tissue evidence="2">Whole animal</tissue>
    </source>
</reference>